<keyword evidence="3" id="KW-1185">Reference proteome</keyword>
<reference evidence="2 3" key="1">
    <citation type="submission" date="2016-08" db="EMBL/GenBank/DDBJ databases">
        <authorList>
            <consortium name="Lentinula edodes genome sequencing consortium"/>
            <person name="Sakamoto Y."/>
            <person name="Nakade K."/>
            <person name="Sato S."/>
            <person name="Yoshida Y."/>
            <person name="Miyazaki K."/>
            <person name="Natsume S."/>
            <person name="Konno N."/>
        </authorList>
    </citation>
    <scope>NUCLEOTIDE SEQUENCE [LARGE SCALE GENOMIC DNA]</scope>
    <source>
        <strain evidence="2 3">NBRC 111202</strain>
    </source>
</reference>
<keyword evidence="1" id="KW-1133">Transmembrane helix</keyword>
<dbReference type="GO" id="GO:0035673">
    <property type="term" value="F:oligopeptide transmembrane transporter activity"/>
    <property type="evidence" value="ECO:0007669"/>
    <property type="project" value="InterPro"/>
</dbReference>
<gene>
    <name evidence="2" type="ORF">LENED_000609</name>
</gene>
<sequence length="76" mass="8733">MTALNHTRHKLFVLVRSRVHLPNTSSANFAWWAKFNYVTSAAFDCGTVISLIFIFFTLQFPKGGTIFVNWWGNTVH</sequence>
<dbReference type="Proteomes" id="UP000188533">
    <property type="component" value="Unassembled WGS sequence"/>
</dbReference>
<dbReference type="EMBL" id="BDGU01000012">
    <property type="protein sequence ID" value="GAV99170.1"/>
    <property type="molecule type" value="Genomic_DNA"/>
</dbReference>
<comment type="caution">
    <text evidence="2">The sequence shown here is derived from an EMBL/GenBank/DDBJ whole genome shotgun (WGS) entry which is preliminary data.</text>
</comment>
<accession>A0A1Q3DW34</accession>
<organism evidence="2 3">
    <name type="scientific">Lentinula edodes</name>
    <name type="common">Shiitake mushroom</name>
    <name type="synonym">Lentinus edodes</name>
    <dbReference type="NCBI Taxonomy" id="5353"/>
    <lineage>
        <taxon>Eukaryota</taxon>
        <taxon>Fungi</taxon>
        <taxon>Dikarya</taxon>
        <taxon>Basidiomycota</taxon>
        <taxon>Agaricomycotina</taxon>
        <taxon>Agaricomycetes</taxon>
        <taxon>Agaricomycetidae</taxon>
        <taxon>Agaricales</taxon>
        <taxon>Marasmiineae</taxon>
        <taxon>Omphalotaceae</taxon>
        <taxon>Lentinula</taxon>
    </lineage>
</organism>
<reference evidence="2 3" key="2">
    <citation type="submission" date="2017-02" db="EMBL/GenBank/DDBJ databases">
        <title>A genome survey and senescence transcriptome analysis in Lentinula edodes.</title>
        <authorList>
            <person name="Sakamoto Y."/>
            <person name="Nakade K."/>
            <person name="Sato S."/>
            <person name="Yoshida Y."/>
            <person name="Miyazaki K."/>
            <person name="Natsume S."/>
            <person name="Konno N."/>
        </authorList>
    </citation>
    <scope>NUCLEOTIDE SEQUENCE [LARGE SCALE GENOMIC DNA]</scope>
    <source>
        <strain evidence="2 3">NBRC 111202</strain>
    </source>
</reference>
<dbReference type="AlphaFoldDB" id="A0A1Q3DW34"/>
<evidence type="ECO:0000313" key="3">
    <source>
        <dbReference type="Proteomes" id="UP000188533"/>
    </source>
</evidence>
<evidence type="ECO:0000313" key="2">
    <source>
        <dbReference type="EMBL" id="GAV99170.1"/>
    </source>
</evidence>
<name>A0A1Q3DW34_LENED</name>
<proteinExistence type="predicted"/>
<protein>
    <submittedName>
        <fullName evidence="2">OPT oligopeptide transporter</fullName>
    </submittedName>
</protein>
<dbReference type="GO" id="GO:0016020">
    <property type="term" value="C:membrane"/>
    <property type="evidence" value="ECO:0007669"/>
    <property type="project" value="UniProtKB-SubCell"/>
</dbReference>
<evidence type="ECO:0000256" key="1">
    <source>
        <dbReference type="SAM" id="Phobius"/>
    </source>
</evidence>
<keyword evidence="1" id="KW-0812">Transmembrane</keyword>
<keyword evidence="1" id="KW-0472">Membrane</keyword>
<feature type="transmembrane region" description="Helical" evidence="1">
    <location>
        <begin position="37"/>
        <end position="58"/>
    </location>
</feature>